<dbReference type="Proteomes" id="UP000184139">
    <property type="component" value="Unassembled WGS sequence"/>
</dbReference>
<keyword evidence="2" id="KW-1185">Reference proteome</keyword>
<gene>
    <name evidence="1" type="ORF">SAMN02745124_03683</name>
</gene>
<proteinExistence type="predicted"/>
<reference evidence="1 2" key="1">
    <citation type="submission" date="2016-11" db="EMBL/GenBank/DDBJ databases">
        <authorList>
            <person name="Jaros S."/>
            <person name="Januszkiewicz K."/>
            <person name="Wedrychowicz H."/>
        </authorList>
    </citation>
    <scope>NUCLEOTIDE SEQUENCE [LARGE SCALE GENOMIC DNA]</scope>
    <source>
        <strain evidence="1 2">DSM 9705</strain>
    </source>
</reference>
<name>A0A1M5Y856_9BACT</name>
<accession>A0A1M5Y856</accession>
<evidence type="ECO:0000313" key="1">
    <source>
        <dbReference type="EMBL" id="SHI07663.1"/>
    </source>
</evidence>
<organism evidence="1 2">
    <name type="scientific">Desulfofustis glycolicus DSM 9705</name>
    <dbReference type="NCBI Taxonomy" id="1121409"/>
    <lineage>
        <taxon>Bacteria</taxon>
        <taxon>Pseudomonadati</taxon>
        <taxon>Thermodesulfobacteriota</taxon>
        <taxon>Desulfobulbia</taxon>
        <taxon>Desulfobulbales</taxon>
        <taxon>Desulfocapsaceae</taxon>
        <taxon>Desulfofustis</taxon>
    </lineage>
</organism>
<dbReference type="AlphaFoldDB" id="A0A1M5Y856"/>
<evidence type="ECO:0000313" key="2">
    <source>
        <dbReference type="Proteomes" id="UP000184139"/>
    </source>
</evidence>
<dbReference type="EMBL" id="FQXS01000029">
    <property type="protein sequence ID" value="SHI07663.1"/>
    <property type="molecule type" value="Genomic_DNA"/>
</dbReference>
<dbReference type="STRING" id="1121409.SAMN02745124_03683"/>
<protein>
    <submittedName>
        <fullName evidence="1">Uncharacterized protein</fullName>
    </submittedName>
</protein>
<sequence length="39" mass="4501">MNDVPDCFSPWSIEESKWLYFLSRSVRVTPFSDKGDGGF</sequence>